<accession>A0A1X6NSR4</accession>
<organism evidence="3 4">
    <name type="scientific">Porphyra umbilicalis</name>
    <name type="common">Purple laver</name>
    <name type="synonym">Red alga</name>
    <dbReference type="NCBI Taxonomy" id="2786"/>
    <lineage>
        <taxon>Eukaryota</taxon>
        <taxon>Rhodophyta</taxon>
        <taxon>Bangiophyceae</taxon>
        <taxon>Bangiales</taxon>
        <taxon>Bangiaceae</taxon>
        <taxon>Porphyra</taxon>
    </lineage>
</organism>
<dbReference type="GO" id="GO:0005829">
    <property type="term" value="C:cytosol"/>
    <property type="evidence" value="ECO:0007669"/>
    <property type="project" value="UniProtKB-SubCell"/>
</dbReference>
<evidence type="ECO:0000313" key="3">
    <source>
        <dbReference type="EMBL" id="OSX71536.1"/>
    </source>
</evidence>
<reference evidence="3 4" key="1">
    <citation type="submission" date="2017-03" db="EMBL/GenBank/DDBJ databases">
        <title>WGS assembly of Porphyra umbilicalis.</title>
        <authorList>
            <person name="Brawley S.H."/>
            <person name="Blouin N.A."/>
            <person name="Ficko-Blean E."/>
            <person name="Wheeler G.L."/>
            <person name="Lohr M."/>
            <person name="Goodson H.V."/>
            <person name="Jenkins J.W."/>
            <person name="Blaby-Haas C.E."/>
            <person name="Helliwell K.E."/>
            <person name="Chan C."/>
            <person name="Marriage T."/>
            <person name="Bhattacharya D."/>
            <person name="Klein A.S."/>
            <person name="Badis Y."/>
            <person name="Brodie J."/>
            <person name="Cao Y."/>
            <person name="Collen J."/>
            <person name="Dittami S.M."/>
            <person name="Gachon C.M."/>
            <person name="Green B.R."/>
            <person name="Karpowicz S."/>
            <person name="Kim J.W."/>
            <person name="Kudahl U."/>
            <person name="Lin S."/>
            <person name="Michel G."/>
            <person name="Mittag M."/>
            <person name="Olson B.J."/>
            <person name="Pangilinan J."/>
            <person name="Peng Y."/>
            <person name="Qiu H."/>
            <person name="Shu S."/>
            <person name="Singer J.T."/>
            <person name="Smith A.G."/>
            <person name="Sprecher B.N."/>
            <person name="Wagner V."/>
            <person name="Wang W."/>
            <person name="Wang Z.-Y."/>
            <person name="Yan J."/>
            <person name="Yarish C."/>
            <person name="Zoeuner-Riek S."/>
            <person name="Zhuang Y."/>
            <person name="Zou Y."/>
            <person name="Lindquist E.A."/>
            <person name="Grimwood J."/>
            <person name="Barry K."/>
            <person name="Rokhsar D.S."/>
            <person name="Schmutz J."/>
            <person name="Stiller J.W."/>
            <person name="Grossman A.R."/>
            <person name="Prochnik S.E."/>
        </authorList>
    </citation>
    <scope>NUCLEOTIDE SEQUENCE [LARGE SCALE GENOMIC DNA]</scope>
    <source>
        <strain evidence="3">4086291</strain>
    </source>
</reference>
<dbReference type="Pfam" id="PF03644">
    <property type="entry name" value="Glyco_hydro_85"/>
    <property type="match status" value="1"/>
</dbReference>
<dbReference type="Proteomes" id="UP000218209">
    <property type="component" value="Unassembled WGS sequence"/>
</dbReference>
<dbReference type="PANTHER" id="PTHR13246:SF1">
    <property type="entry name" value="CYTOSOLIC ENDO-BETA-N-ACETYLGLUCOSAMINIDASE"/>
    <property type="match status" value="1"/>
</dbReference>
<evidence type="ECO:0000256" key="1">
    <source>
        <dbReference type="SAM" id="MobiDB-lite"/>
    </source>
</evidence>
<protein>
    <recommendedName>
        <fullName evidence="2">Cytosolic endo-beta-N-acetylglucosaminidase TIM barrel domain-containing protein</fullName>
    </recommendedName>
</protein>
<feature type="domain" description="Cytosolic endo-beta-N-acetylglucosaminidase TIM barrel" evidence="2">
    <location>
        <begin position="138"/>
        <end position="384"/>
    </location>
</feature>
<dbReference type="Gene3D" id="3.20.20.80">
    <property type="entry name" value="Glycosidases"/>
    <property type="match status" value="1"/>
</dbReference>
<dbReference type="InterPro" id="IPR032979">
    <property type="entry name" value="ENGase"/>
</dbReference>
<keyword evidence="4" id="KW-1185">Reference proteome</keyword>
<evidence type="ECO:0000313" key="4">
    <source>
        <dbReference type="Proteomes" id="UP000218209"/>
    </source>
</evidence>
<feature type="compositionally biased region" description="Polar residues" evidence="1">
    <location>
        <begin position="753"/>
        <end position="762"/>
    </location>
</feature>
<dbReference type="PANTHER" id="PTHR13246">
    <property type="entry name" value="ENDO BETA N-ACETYLGLUCOSAMINIDASE"/>
    <property type="match status" value="1"/>
</dbReference>
<sequence>MGRPRAAAAAAAAATMAVVAAAAVVVPRSSAAAIPDAVTPLASLADLLAWRPDAAVDAALGCDVPLAPWADARQPRARRARPRLMLIHDWAHAYAGGYPPWEARPRGVGLDGAAGASPSAAAAAATAAAGALPPLPRAAGAADLRTALRGPPAVRSAAAAAAGALAAARGFDGWLLNVEVACLTDREVAALDAWVPAMAAAVRAAVGAHGTVVWYDAVTSDGLLRWQNGLSAANGRFFDGAPGGLLTNYHWVACMPRAAAAAAAAAHRPPADVYMGVDVHGRGTYGGGGFATSVAVAAAAAAGASAAVFAPGWVVEGPGGPGLPHPQLADVAAAQAAAAARDERLWTGPPGAAAFGAAGVAAAVPPRPVLVGLPFATDWSPGWGVGPPSVNGGRPPAGKTAGGGVGGGGGGGGDGDGDGGGDRRWFCMACQSVQASFRRTVHAGGVAARPGAAWGYSGCAPPMGGVVLRMDAEVAWAGGGCVRVAFPRRPAVAAAAAAPSAAAGAGAGGREPAAGAGAPFSLLRLLVARSPLAADGTSVTVTYRLRGMPDATDRAGLALRFTRPRGLLLLVGRGSAWSAAPPAALARVCLRGSAGPVGVVAPSAVTSVGPPPSAPGGAAWTHRSYELPANATAGRTLVEVLVLVGDPPAAAAAGAFAADVRGGRGLPAALVGVSTASVTPTATPTRRPRRGRGPFATTRPTPTPGAWCLDKATLVVFGDTVAEAIGHARCARGGGEDVLPSRAEGIEVPHTSCDPTQRTSAEATDEAIAEASDEVIEEATGESTDEPTAEPTEAPPPPPLPLGDPPAESEPPDADVVHFGSLSVAAAPRP</sequence>
<dbReference type="OrthoDB" id="284473at2759"/>
<feature type="compositionally biased region" description="Pro residues" evidence="1">
    <location>
        <begin position="793"/>
        <end position="804"/>
    </location>
</feature>
<evidence type="ECO:0000259" key="2">
    <source>
        <dbReference type="Pfam" id="PF03644"/>
    </source>
</evidence>
<feature type="region of interest" description="Disordered" evidence="1">
    <location>
        <begin position="677"/>
        <end position="702"/>
    </location>
</feature>
<feature type="compositionally biased region" description="Acidic residues" evidence="1">
    <location>
        <begin position="763"/>
        <end position="788"/>
    </location>
</feature>
<dbReference type="GO" id="GO:0033925">
    <property type="term" value="F:mannosyl-glycoprotein endo-beta-N-acetylglucosaminidase activity"/>
    <property type="evidence" value="ECO:0007669"/>
    <property type="project" value="UniProtKB-EC"/>
</dbReference>
<feature type="compositionally biased region" description="Low complexity" evidence="1">
    <location>
        <begin position="693"/>
        <end position="702"/>
    </location>
</feature>
<dbReference type="InterPro" id="IPR005201">
    <property type="entry name" value="TIM_ENGase"/>
</dbReference>
<proteinExistence type="predicted"/>
<feature type="region of interest" description="Disordered" evidence="1">
    <location>
        <begin position="386"/>
        <end position="417"/>
    </location>
</feature>
<feature type="region of interest" description="Disordered" evidence="1">
    <location>
        <begin position="746"/>
        <end position="830"/>
    </location>
</feature>
<gene>
    <name evidence="3" type="ORF">BU14_0523s0003</name>
</gene>
<name>A0A1X6NSR4_PORUM</name>
<dbReference type="AlphaFoldDB" id="A0A1X6NSR4"/>
<feature type="compositionally biased region" description="Gly residues" evidence="1">
    <location>
        <begin position="400"/>
        <end position="414"/>
    </location>
</feature>
<dbReference type="EMBL" id="KV919126">
    <property type="protein sequence ID" value="OSX71536.1"/>
    <property type="molecule type" value="Genomic_DNA"/>
</dbReference>